<dbReference type="InterPro" id="IPR004244">
    <property type="entry name" value="Transposase_22"/>
</dbReference>
<protein>
    <recommendedName>
        <fullName evidence="4">L1 transposable element RRM domain-containing protein</fullName>
    </recommendedName>
</protein>
<evidence type="ECO:0000313" key="2">
    <source>
        <dbReference type="Ensembl" id="ENSCLMP00005000015.1"/>
    </source>
</evidence>
<dbReference type="Ensembl" id="ENSCLMT00005000017.1">
    <property type="protein sequence ID" value="ENSCLMP00005000015.1"/>
    <property type="gene ID" value="ENSCLMG00005000016.1"/>
</dbReference>
<dbReference type="InterPro" id="IPR042566">
    <property type="entry name" value="L1_C"/>
</dbReference>
<sequence length="331" mass="37057">MSPSLPLPPASPFSSQCCVASKDRDDFISRGTNRCRLISLTTRQIRPGDPDQPSPTRSESPGMTERMKADILSSLKGEISKIIREELKSALAEDFNSLMSELQAVRSEISKNTTAIQTEVDHMKADIQDVKGGLSTWSDEVAAQEVTITSLQRQVTTLTDRCEDMEGRMRRCNIRIAGIQEQPDSSSPNTVAKVIKEVLQLDRDIKIDRSHRTAATRKPGDREKPRVIIAKVHNDGDAAEILRRARERAPLVYNGNRISIFPDYTPSVAKARAAFTDIRRTLRGRKGVRYGLLYPARLRISHNNEDEEFLDPGKAMEYVRKKVIPSTEAAD</sequence>
<reference evidence="2" key="1">
    <citation type="submission" date="2025-08" db="UniProtKB">
        <authorList>
            <consortium name="Ensembl"/>
        </authorList>
    </citation>
    <scope>IDENTIFICATION</scope>
</reference>
<dbReference type="Gene3D" id="1.20.5.340">
    <property type="match status" value="1"/>
</dbReference>
<dbReference type="GeneTree" id="ENSGT00940000171226"/>
<evidence type="ECO:0000256" key="1">
    <source>
        <dbReference type="SAM" id="MobiDB-lite"/>
    </source>
</evidence>
<name>A0A8C2W6P0_CYCLU</name>
<dbReference type="Proteomes" id="UP000694565">
    <property type="component" value="Unplaced"/>
</dbReference>
<dbReference type="Gene3D" id="3.30.250.20">
    <property type="entry name" value="L1 transposable element, C-terminal domain"/>
    <property type="match status" value="1"/>
</dbReference>
<dbReference type="AlphaFoldDB" id="A0A8C2W6P0"/>
<dbReference type="PANTHER" id="PTHR11505">
    <property type="entry name" value="L1 TRANSPOSABLE ELEMENT-RELATED"/>
    <property type="match status" value="1"/>
</dbReference>
<reference evidence="2" key="2">
    <citation type="submission" date="2025-09" db="UniProtKB">
        <authorList>
            <consortium name="Ensembl"/>
        </authorList>
    </citation>
    <scope>IDENTIFICATION</scope>
</reference>
<feature type="region of interest" description="Disordered" evidence="1">
    <location>
        <begin position="43"/>
        <end position="64"/>
    </location>
</feature>
<organism evidence="2 3">
    <name type="scientific">Cyclopterus lumpus</name>
    <name type="common">Lumpsucker</name>
    <dbReference type="NCBI Taxonomy" id="8103"/>
    <lineage>
        <taxon>Eukaryota</taxon>
        <taxon>Metazoa</taxon>
        <taxon>Chordata</taxon>
        <taxon>Craniata</taxon>
        <taxon>Vertebrata</taxon>
        <taxon>Euteleostomi</taxon>
        <taxon>Actinopterygii</taxon>
        <taxon>Neopterygii</taxon>
        <taxon>Teleostei</taxon>
        <taxon>Neoteleostei</taxon>
        <taxon>Acanthomorphata</taxon>
        <taxon>Eupercaria</taxon>
        <taxon>Perciformes</taxon>
        <taxon>Cottioidei</taxon>
        <taxon>Cottales</taxon>
        <taxon>Cyclopteridae</taxon>
        <taxon>Cyclopterus</taxon>
    </lineage>
</organism>
<evidence type="ECO:0008006" key="4">
    <source>
        <dbReference type="Google" id="ProtNLM"/>
    </source>
</evidence>
<evidence type="ECO:0000313" key="3">
    <source>
        <dbReference type="Proteomes" id="UP000694565"/>
    </source>
</evidence>
<accession>A0A8C2W6P0</accession>
<keyword evidence="3" id="KW-1185">Reference proteome</keyword>
<proteinExistence type="predicted"/>